<evidence type="ECO:0000313" key="6">
    <source>
        <dbReference type="EMBL" id="AXA36089.1"/>
    </source>
</evidence>
<evidence type="ECO:0000256" key="4">
    <source>
        <dbReference type="ARBA" id="ARBA00022840"/>
    </source>
</evidence>
<accession>A0A2Z4Y534</accession>
<dbReference type="KEGG" id="schv:BRCON_1312"/>
<dbReference type="GO" id="GO:0016887">
    <property type="term" value="F:ATP hydrolysis activity"/>
    <property type="evidence" value="ECO:0007669"/>
    <property type="project" value="InterPro"/>
</dbReference>
<dbReference type="InterPro" id="IPR050319">
    <property type="entry name" value="ABC_transp_ATP-bind"/>
</dbReference>
<organism evidence="6 7">
    <name type="scientific">Sumerlaea chitinivorans</name>
    <dbReference type="NCBI Taxonomy" id="2250252"/>
    <lineage>
        <taxon>Bacteria</taxon>
        <taxon>Candidatus Sumerlaeota</taxon>
        <taxon>Candidatus Sumerlaeia</taxon>
        <taxon>Candidatus Sumerlaeales</taxon>
        <taxon>Candidatus Sumerlaeaceae</taxon>
        <taxon>Candidatus Sumerlaea</taxon>
    </lineage>
</organism>
<dbReference type="Proteomes" id="UP000262583">
    <property type="component" value="Chromosome"/>
</dbReference>
<evidence type="ECO:0000256" key="1">
    <source>
        <dbReference type="ARBA" id="ARBA00005417"/>
    </source>
</evidence>
<dbReference type="Pfam" id="PF08352">
    <property type="entry name" value="oligo_HPY"/>
    <property type="match status" value="1"/>
</dbReference>
<reference evidence="6 7" key="1">
    <citation type="submission" date="2018-05" db="EMBL/GenBank/DDBJ databases">
        <title>A metagenomic window into the 2 km-deep terrestrial subsurface aquifer revealed taxonomically and functionally diverse microbial community comprising novel uncultured bacterial lineages.</title>
        <authorList>
            <person name="Kadnikov V.V."/>
            <person name="Mardanov A.V."/>
            <person name="Beletsky A.V."/>
            <person name="Banks D."/>
            <person name="Pimenov N.V."/>
            <person name="Frank Y.A."/>
            <person name="Karnachuk O.V."/>
            <person name="Ravin N.V."/>
        </authorList>
    </citation>
    <scope>NUCLEOTIDE SEQUENCE [LARGE SCALE GENOMIC DNA]</scope>
    <source>
        <strain evidence="6">BY</strain>
    </source>
</reference>
<dbReference type="AlphaFoldDB" id="A0A2Z4Y534"/>
<dbReference type="InterPro" id="IPR013563">
    <property type="entry name" value="Oligopep_ABC_C"/>
</dbReference>
<evidence type="ECO:0000259" key="5">
    <source>
        <dbReference type="PROSITE" id="PS50893"/>
    </source>
</evidence>
<dbReference type="Pfam" id="PF00005">
    <property type="entry name" value="ABC_tran"/>
    <property type="match status" value="1"/>
</dbReference>
<evidence type="ECO:0000313" key="7">
    <source>
        <dbReference type="Proteomes" id="UP000262583"/>
    </source>
</evidence>
<evidence type="ECO:0000256" key="2">
    <source>
        <dbReference type="ARBA" id="ARBA00022448"/>
    </source>
</evidence>
<keyword evidence="4 6" id="KW-0067">ATP-binding</keyword>
<dbReference type="PROSITE" id="PS00211">
    <property type="entry name" value="ABC_TRANSPORTER_1"/>
    <property type="match status" value="1"/>
</dbReference>
<comment type="similarity">
    <text evidence="1">Belongs to the ABC transporter superfamily.</text>
</comment>
<dbReference type="FunFam" id="3.40.50.300:FF:000016">
    <property type="entry name" value="Oligopeptide ABC transporter ATP-binding component"/>
    <property type="match status" value="1"/>
</dbReference>
<dbReference type="SMART" id="SM00382">
    <property type="entry name" value="AAA"/>
    <property type="match status" value="1"/>
</dbReference>
<dbReference type="CDD" id="cd03257">
    <property type="entry name" value="ABC_NikE_OppD_transporters"/>
    <property type="match status" value="1"/>
</dbReference>
<protein>
    <submittedName>
        <fullName evidence="6">Oligopeptide transport ATP-binding protein OppF</fullName>
    </submittedName>
</protein>
<dbReference type="PROSITE" id="PS50893">
    <property type="entry name" value="ABC_TRANSPORTER_2"/>
    <property type="match status" value="1"/>
</dbReference>
<dbReference type="GO" id="GO:0015833">
    <property type="term" value="P:peptide transport"/>
    <property type="evidence" value="ECO:0007669"/>
    <property type="project" value="InterPro"/>
</dbReference>
<dbReference type="GO" id="GO:0055085">
    <property type="term" value="P:transmembrane transport"/>
    <property type="evidence" value="ECO:0007669"/>
    <property type="project" value="UniProtKB-ARBA"/>
</dbReference>
<keyword evidence="2" id="KW-0813">Transport</keyword>
<dbReference type="PANTHER" id="PTHR43776:SF7">
    <property type="entry name" value="D,D-DIPEPTIDE TRANSPORT ATP-BINDING PROTEIN DDPF-RELATED"/>
    <property type="match status" value="1"/>
</dbReference>
<gene>
    <name evidence="6" type="ORF">BRCON_1312</name>
</gene>
<dbReference type="SUPFAM" id="SSF52540">
    <property type="entry name" value="P-loop containing nucleoside triphosphate hydrolases"/>
    <property type="match status" value="1"/>
</dbReference>
<dbReference type="InterPro" id="IPR003439">
    <property type="entry name" value="ABC_transporter-like_ATP-bd"/>
</dbReference>
<sequence>MSVSAIVGEKQNPRQSAPANNSILRVEGLSVSFPIGRTFWGRPKAWLHAVRDVSLTVAQRETLALVGESGCGKTTLARAILQLIRPQKGAVYLGNSPNLVELTNRQLRPYRRQMQMIFQDPFSSLNPRMTVGSILSEPLIIHRLARGAERRARVHELLREVGLDPTSVNRFPHEFSGGQRQRIGIARALAVEPRIIIADEPVSALDVSIRSQIINLLARLQEERGLSYLFISHDLSVVHHLSHRVMVMYLGAVVEEASTRDLFAEPLHPYTEALLAAVPRPDPKTRTQKLILGGDVPSPVAPPTGCPFHPRCPRRFSPCESIVPELREVAAGRRVACHLHDPAYQSRA</sequence>
<dbReference type="EMBL" id="CP030759">
    <property type="protein sequence ID" value="AXA36089.1"/>
    <property type="molecule type" value="Genomic_DNA"/>
</dbReference>
<dbReference type="NCBIfam" id="TIGR01727">
    <property type="entry name" value="oligo_HPY"/>
    <property type="match status" value="1"/>
</dbReference>
<dbReference type="InterPro" id="IPR017871">
    <property type="entry name" value="ABC_transporter-like_CS"/>
</dbReference>
<keyword evidence="3" id="KW-0547">Nucleotide-binding</keyword>
<evidence type="ECO:0000256" key="3">
    <source>
        <dbReference type="ARBA" id="ARBA00022741"/>
    </source>
</evidence>
<dbReference type="InterPro" id="IPR027417">
    <property type="entry name" value="P-loop_NTPase"/>
</dbReference>
<dbReference type="Gene3D" id="3.40.50.300">
    <property type="entry name" value="P-loop containing nucleotide triphosphate hydrolases"/>
    <property type="match status" value="1"/>
</dbReference>
<proteinExistence type="inferred from homology"/>
<name>A0A2Z4Y534_SUMC1</name>
<dbReference type="InterPro" id="IPR003593">
    <property type="entry name" value="AAA+_ATPase"/>
</dbReference>
<feature type="domain" description="ABC transporter" evidence="5">
    <location>
        <begin position="24"/>
        <end position="275"/>
    </location>
</feature>
<dbReference type="GO" id="GO:0005524">
    <property type="term" value="F:ATP binding"/>
    <property type="evidence" value="ECO:0007669"/>
    <property type="project" value="UniProtKB-KW"/>
</dbReference>
<dbReference type="PANTHER" id="PTHR43776">
    <property type="entry name" value="TRANSPORT ATP-BINDING PROTEIN"/>
    <property type="match status" value="1"/>
</dbReference>